<name>A0A6A5UV26_9PLEO</name>
<proteinExistence type="predicted"/>
<dbReference type="Pfam" id="PF11374">
    <property type="entry name" value="DUF3176"/>
    <property type="match status" value="1"/>
</dbReference>
<dbReference type="InterPro" id="IPR021514">
    <property type="entry name" value="DUF3176"/>
</dbReference>
<feature type="non-terminal residue" evidence="2">
    <location>
        <position position="96"/>
    </location>
</feature>
<evidence type="ECO:0000313" key="3">
    <source>
        <dbReference type="Proteomes" id="UP000800036"/>
    </source>
</evidence>
<gene>
    <name evidence="2" type="ORF">BU23DRAFT_411161</name>
</gene>
<keyword evidence="3" id="KW-1185">Reference proteome</keyword>
<dbReference type="PANTHER" id="PTHR35394:SF5">
    <property type="entry name" value="DUF3176 DOMAIN-CONTAINING PROTEIN"/>
    <property type="match status" value="1"/>
</dbReference>
<reference evidence="2" key="1">
    <citation type="journal article" date="2020" name="Stud. Mycol.">
        <title>101 Dothideomycetes genomes: a test case for predicting lifestyles and emergence of pathogens.</title>
        <authorList>
            <person name="Haridas S."/>
            <person name="Albert R."/>
            <person name="Binder M."/>
            <person name="Bloem J."/>
            <person name="Labutti K."/>
            <person name="Salamov A."/>
            <person name="Andreopoulos B."/>
            <person name="Baker S."/>
            <person name="Barry K."/>
            <person name="Bills G."/>
            <person name="Bluhm B."/>
            <person name="Cannon C."/>
            <person name="Castanera R."/>
            <person name="Culley D."/>
            <person name="Daum C."/>
            <person name="Ezra D."/>
            <person name="Gonzalez J."/>
            <person name="Henrissat B."/>
            <person name="Kuo A."/>
            <person name="Liang C."/>
            <person name="Lipzen A."/>
            <person name="Lutzoni F."/>
            <person name="Magnuson J."/>
            <person name="Mondo S."/>
            <person name="Nolan M."/>
            <person name="Ohm R."/>
            <person name="Pangilinan J."/>
            <person name="Park H.-J."/>
            <person name="Ramirez L."/>
            <person name="Alfaro M."/>
            <person name="Sun H."/>
            <person name="Tritt A."/>
            <person name="Yoshinaga Y."/>
            <person name="Zwiers L.-H."/>
            <person name="Turgeon B."/>
            <person name="Goodwin S."/>
            <person name="Spatafora J."/>
            <person name="Crous P."/>
            <person name="Grigoriev I."/>
        </authorList>
    </citation>
    <scope>NUCLEOTIDE SEQUENCE</scope>
    <source>
        <strain evidence="2">CBS 107.79</strain>
    </source>
</reference>
<keyword evidence="1" id="KW-0812">Transmembrane</keyword>
<sequence>WWWEIYATTLAVASTIAVISVLISIQGKPLADWGLPIQPNSLVAVFSTIAKSALLVPIAECISQLKWTYFEAPRTLSQMQVFDDASRGPWGALVML</sequence>
<feature type="non-terminal residue" evidence="2">
    <location>
        <position position="1"/>
    </location>
</feature>
<organism evidence="2 3">
    <name type="scientific">Bimuria novae-zelandiae CBS 107.79</name>
    <dbReference type="NCBI Taxonomy" id="1447943"/>
    <lineage>
        <taxon>Eukaryota</taxon>
        <taxon>Fungi</taxon>
        <taxon>Dikarya</taxon>
        <taxon>Ascomycota</taxon>
        <taxon>Pezizomycotina</taxon>
        <taxon>Dothideomycetes</taxon>
        <taxon>Pleosporomycetidae</taxon>
        <taxon>Pleosporales</taxon>
        <taxon>Massarineae</taxon>
        <taxon>Didymosphaeriaceae</taxon>
        <taxon>Bimuria</taxon>
    </lineage>
</organism>
<dbReference type="Proteomes" id="UP000800036">
    <property type="component" value="Unassembled WGS sequence"/>
</dbReference>
<evidence type="ECO:0000256" key="1">
    <source>
        <dbReference type="SAM" id="Phobius"/>
    </source>
</evidence>
<accession>A0A6A5UV26</accession>
<protein>
    <submittedName>
        <fullName evidence="2">Uncharacterized protein</fullName>
    </submittedName>
</protein>
<keyword evidence="1" id="KW-0472">Membrane</keyword>
<dbReference type="EMBL" id="ML976728">
    <property type="protein sequence ID" value="KAF1967799.1"/>
    <property type="molecule type" value="Genomic_DNA"/>
</dbReference>
<feature type="transmembrane region" description="Helical" evidence="1">
    <location>
        <begin position="6"/>
        <end position="25"/>
    </location>
</feature>
<dbReference type="OrthoDB" id="5376804at2759"/>
<dbReference type="AlphaFoldDB" id="A0A6A5UV26"/>
<evidence type="ECO:0000313" key="2">
    <source>
        <dbReference type="EMBL" id="KAF1967799.1"/>
    </source>
</evidence>
<keyword evidence="1" id="KW-1133">Transmembrane helix</keyword>
<dbReference type="PANTHER" id="PTHR35394">
    <property type="entry name" value="DUF3176 DOMAIN-CONTAINING PROTEIN"/>
    <property type="match status" value="1"/>
</dbReference>